<dbReference type="Pfam" id="PF19516">
    <property type="entry name" value="DUF6049"/>
    <property type="match status" value="1"/>
</dbReference>
<evidence type="ECO:0000313" key="4">
    <source>
        <dbReference type="EMBL" id="MDP9800898.1"/>
    </source>
</evidence>
<keyword evidence="2" id="KW-0472">Membrane</keyword>
<dbReference type="InterPro" id="IPR046112">
    <property type="entry name" value="DUF6049"/>
</dbReference>
<proteinExistence type="predicted"/>
<accession>A0ABT9NBK7</accession>
<dbReference type="Proteomes" id="UP001235966">
    <property type="component" value="Unassembled WGS sequence"/>
</dbReference>
<organism evidence="4 5">
    <name type="scientific">Arcanobacterium wilhelmae</name>
    <dbReference type="NCBI Taxonomy" id="1803177"/>
    <lineage>
        <taxon>Bacteria</taxon>
        <taxon>Bacillati</taxon>
        <taxon>Actinomycetota</taxon>
        <taxon>Actinomycetes</taxon>
        <taxon>Actinomycetales</taxon>
        <taxon>Actinomycetaceae</taxon>
        <taxon>Arcanobacterium</taxon>
    </lineage>
</organism>
<keyword evidence="5" id="KW-1185">Reference proteome</keyword>
<comment type="caution">
    <text evidence="4">The sequence shown here is derived from an EMBL/GenBank/DDBJ whole genome shotgun (WGS) entry which is preliminary data.</text>
</comment>
<reference evidence="4 5" key="1">
    <citation type="submission" date="2023-07" db="EMBL/GenBank/DDBJ databases">
        <title>Sequencing the genomes of 1000 actinobacteria strains.</title>
        <authorList>
            <person name="Klenk H.-P."/>
        </authorList>
    </citation>
    <scope>NUCLEOTIDE SEQUENCE [LARGE SCALE GENOMIC DNA]</scope>
    <source>
        <strain evidence="4 5">DSM 102162</strain>
    </source>
</reference>
<keyword evidence="2" id="KW-0812">Transmembrane</keyword>
<gene>
    <name evidence="4" type="ORF">J2S49_000974</name>
</gene>
<sequence length="732" mass="76296">MKRALRALAAASLAFAGLAGAAFCAPAQASPTTSGSPAVSAIRFALGATRAPASAIHAQKSTEPQLTITSVGAPVLSADTPLRVTVSVSNPGTEPITLQRLDLRAAYSSPLTDQHIRDWMDGNLDSALVTRDSTPLTVAPGASTQRTIVVPAQDLTWDTSQFGWGPRGILVRAYTQNGVLLSDTSFIIVAPKVNLDRTPTTVVAPLTRSSQNITQQGTLTEFLAQAQPVRLAQEPQPTPSTSSSAHASTAPLVPAPKTPAGQASEPGDLAAQVSTFVKEPENTAQITQILADAPTTGVEFLADPTLNFSEQIAPALQARTYRYLPAFDASIPAAGAAGIAKATKLANESVTFDLSDTQSLNLAKAGGYNENIVSSNAFYPNAALTYTPAAYTPAHTSGLPTDVFRYDQSLADALAGVLPGTTATGTRDSAGTLSALDSRQLALTVAAMQYRERPNDQRGIIAAFERGTTLDLATAKALLDAPWAKPASLEEQKTTPSTGEYAARNTRPGADVVAKAALDSLNQARKHLASIAKATPFSADVTEITDLYTSLSLAQSATGIPSVATHQIAGMDIAADPHLAVKVAETSTINMISEASSIPLRVVNSLPFPISASVVLRMPDQRLRADSPAPEIVGANNAATFSIPVKAYGSGDLSVEAQVQTPTGAELGTPTELDIRVRAQWENVGTIVFGTVVVLLFAIGVVKSVKKGRRSAPVSANEFGENVKRSSHQISD</sequence>
<evidence type="ECO:0000256" key="1">
    <source>
        <dbReference type="SAM" id="MobiDB-lite"/>
    </source>
</evidence>
<evidence type="ECO:0000256" key="2">
    <source>
        <dbReference type="SAM" id="Phobius"/>
    </source>
</evidence>
<evidence type="ECO:0008006" key="6">
    <source>
        <dbReference type="Google" id="ProtNLM"/>
    </source>
</evidence>
<dbReference type="EMBL" id="JAUSQW010000001">
    <property type="protein sequence ID" value="MDP9800898.1"/>
    <property type="molecule type" value="Genomic_DNA"/>
</dbReference>
<evidence type="ECO:0000256" key="3">
    <source>
        <dbReference type="SAM" id="SignalP"/>
    </source>
</evidence>
<feature type="compositionally biased region" description="Low complexity" evidence="1">
    <location>
        <begin position="239"/>
        <end position="251"/>
    </location>
</feature>
<keyword evidence="2" id="KW-1133">Transmembrane helix</keyword>
<feature type="chain" id="PRO_5046156406" description="Secreted protein" evidence="3">
    <location>
        <begin position="22"/>
        <end position="732"/>
    </location>
</feature>
<keyword evidence="3" id="KW-0732">Signal</keyword>
<name>A0ABT9NBK7_9ACTO</name>
<protein>
    <recommendedName>
        <fullName evidence="6">Secreted protein</fullName>
    </recommendedName>
</protein>
<feature type="region of interest" description="Disordered" evidence="1">
    <location>
        <begin position="230"/>
        <end position="266"/>
    </location>
</feature>
<evidence type="ECO:0000313" key="5">
    <source>
        <dbReference type="Proteomes" id="UP001235966"/>
    </source>
</evidence>
<feature type="transmembrane region" description="Helical" evidence="2">
    <location>
        <begin position="684"/>
        <end position="702"/>
    </location>
</feature>
<dbReference type="RefSeq" id="WP_278058432.1">
    <property type="nucleotide sequence ID" value="NZ_CP121247.1"/>
</dbReference>
<feature type="signal peptide" evidence="3">
    <location>
        <begin position="1"/>
        <end position="21"/>
    </location>
</feature>